<dbReference type="InterPro" id="IPR018170">
    <property type="entry name" value="Aldo/ket_reductase_CS"/>
</dbReference>
<dbReference type="Gene3D" id="3.20.20.100">
    <property type="entry name" value="NADP-dependent oxidoreductase domain"/>
    <property type="match status" value="1"/>
</dbReference>
<evidence type="ECO:0000313" key="3">
    <source>
        <dbReference type="EMBL" id="CAE0413055.1"/>
    </source>
</evidence>
<gene>
    <name evidence="3" type="ORF">ACOF00016_LOCUS10313</name>
</gene>
<dbReference type="PANTHER" id="PTHR43625">
    <property type="entry name" value="AFLATOXIN B1 ALDEHYDE REDUCTASE"/>
    <property type="match status" value="1"/>
</dbReference>
<dbReference type="AlphaFoldDB" id="A0A7S3L665"/>
<dbReference type="InterPro" id="IPR050791">
    <property type="entry name" value="Aldo-Keto_reductase"/>
</dbReference>
<organism evidence="3">
    <name type="scientific">Amphora coffeiformis</name>
    <dbReference type="NCBI Taxonomy" id="265554"/>
    <lineage>
        <taxon>Eukaryota</taxon>
        <taxon>Sar</taxon>
        <taxon>Stramenopiles</taxon>
        <taxon>Ochrophyta</taxon>
        <taxon>Bacillariophyta</taxon>
        <taxon>Bacillariophyceae</taxon>
        <taxon>Bacillariophycidae</taxon>
        <taxon>Thalassiophysales</taxon>
        <taxon>Catenulaceae</taxon>
        <taxon>Amphora</taxon>
    </lineage>
</organism>
<dbReference type="GO" id="GO:0016491">
    <property type="term" value="F:oxidoreductase activity"/>
    <property type="evidence" value="ECO:0007669"/>
    <property type="project" value="UniProtKB-KW"/>
</dbReference>
<evidence type="ECO:0000259" key="2">
    <source>
        <dbReference type="Pfam" id="PF00248"/>
    </source>
</evidence>
<dbReference type="EMBL" id="HBIM01012597">
    <property type="protein sequence ID" value="CAE0413055.1"/>
    <property type="molecule type" value="Transcribed_RNA"/>
</dbReference>
<dbReference type="Pfam" id="PF00248">
    <property type="entry name" value="Aldo_ket_red"/>
    <property type="match status" value="1"/>
</dbReference>
<dbReference type="InterPro" id="IPR023210">
    <property type="entry name" value="NADP_OxRdtase_dom"/>
</dbReference>
<dbReference type="GO" id="GO:0005737">
    <property type="term" value="C:cytoplasm"/>
    <property type="evidence" value="ECO:0007669"/>
    <property type="project" value="TreeGrafter"/>
</dbReference>
<proteinExistence type="predicted"/>
<protein>
    <recommendedName>
        <fullName evidence="2">NADP-dependent oxidoreductase domain-containing protein</fullName>
    </recommendedName>
</protein>
<name>A0A7S3L665_9STRA</name>
<dbReference type="PROSITE" id="PS00062">
    <property type="entry name" value="ALDOKETO_REDUCTASE_2"/>
    <property type="match status" value="1"/>
</dbReference>
<dbReference type="CDD" id="cd19093">
    <property type="entry name" value="AKR_AtPLR-like"/>
    <property type="match status" value="1"/>
</dbReference>
<dbReference type="PANTHER" id="PTHR43625:SF5">
    <property type="entry name" value="PYRIDOXAL REDUCTASE, CHLOROPLASTIC"/>
    <property type="match status" value="1"/>
</dbReference>
<dbReference type="SUPFAM" id="SSF51430">
    <property type="entry name" value="NAD(P)-linked oxidoreductase"/>
    <property type="match status" value="1"/>
</dbReference>
<reference evidence="3" key="1">
    <citation type="submission" date="2021-01" db="EMBL/GenBank/DDBJ databases">
        <authorList>
            <person name="Corre E."/>
            <person name="Pelletier E."/>
            <person name="Niang G."/>
            <person name="Scheremetjew M."/>
            <person name="Finn R."/>
            <person name="Kale V."/>
            <person name="Holt S."/>
            <person name="Cochrane G."/>
            <person name="Meng A."/>
            <person name="Brown T."/>
            <person name="Cohen L."/>
        </authorList>
    </citation>
    <scope>NUCLEOTIDE SEQUENCE</scope>
    <source>
        <strain evidence="3">CCMP127</strain>
    </source>
</reference>
<feature type="domain" description="NADP-dependent oxidoreductase" evidence="2">
    <location>
        <begin position="120"/>
        <end position="444"/>
    </location>
</feature>
<accession>A0A7S3L665</accession>
<keyword evidence="1" id="KW-0560">Oxidoreductase</keyword>
<dbReference type="InterPro" id="IPR036812">
    <property type="entry name" value="NAD(P)_OxRdtase_dom_sf"/>
</dbReference>
<evidence type="ECO:0000256" key="1">
    <source>
        <dbReference type="ARBA" id="ARBA00023002"/>
    </source>
</evidence>
<sequence length="475" mass="52058">MVQYLVPYLSKSAISSPRTSLTQTHMCRFTTTESNPSAMSTVRLLRCYMAVASVGAVVGFSSSSSIRSTHYSQRTNKIITRPPAIMFVDGLRDIGVKPPITPKSDDDDSSLLGNLQVPNVGIGTISWSSTSPLGLENLELQSLVNTACEANAAFFDTAERYGSHYKTAIGMGWGETERMTNKLLKNAPQKENCLTPVVATKFTPSPWRTSVESVVEACRQSCERLGVEQIDLYQLHMPDIVQPFRFLGQEKSKDEIYWEGLAECYKQGLVKNVGVCNYGPSLLARCQQVLAKHDVPLASNQIAYSLIGRHNGAQETVDYCNKNGIKVLAFFPFAMGLLTGKYSALPDHAAVPGQVELSLNKSQKTSLEERDLRRYSGGMAPLLSVMREIARTRGKTLAQIALNYIICQGAIPIPGARTTAQLNDNLGAMGWRLTLSEIARLEAAAVSLGFGFEGAGFKRTSEKFVGYGVEKWRLD</sequence>